<sequence length="143" mass="15614">MQERAVVPRGFITGGSSTVIHLEVEIIQVIAHRVIRIDQYQMPFMFRVQMVLVDLGLFRSIRIHIVGPQVRKIMKTLLVIQQGSGAFGCFVCEEFGHKAKHFPRRVSATVQPGSHATRSTTTTIACGTSQSSRGGTKGGAHGA</sequence>
<reference evidence="2 3" key="1">
    <citation type="journal article" date="2021" name="bioRxiv">
        <title>Chromosome-scale and haplotype-resolved genome assembly of a tetraploid potato cultivar.</title>
        <authorList>
            <person name="Sun H."/>
            <person name="Jiao W.-B."/>
            <person name="Krause K."/>
            <person name="Campoy J.A."/>
            <person name="Goel M."/>
            <person name="Folz-Donahue K."/>
            <person name="Kukat C."/>
            <person name="Huettel B."/>
            <person name="Schneeberger K."/>
        </authorList>
    </citation>
    <scope>NUCLEOTIDE SEQUENCE [LARGE SCALE GENOMIC DNA]</scope>
    <source>
        <strain evidence="2">SolTubOtavaFocal</strain>
        <tissue evidence="2">Leaves</tissue>
    </source>
</reference>
<feature type="region of interest" description="Disordered" evidence="1">
    <location>
        <begin position="110"/>
        <end position="143"/>
    </location>
</feature>
<evidence type="ECO:0000313" key="3">
    <source>
        <dbReference type="Proteomes" id="UP000826656"/>
    </source>
</evidence>
<dbReference type="Proteomes" id="UP000826656">
    <property type="component" value="Unassembled WGS sequence"/>
</dbReference>
<evidence type="ECO:0000313" key="2">
    <source>
        <dbReference type="EMBL" id="KAH0773742.1"/>
    </source>
</evidence>
<feature type="compositionally biased region" description="Polar residues" evidence="1">
    <location>
        <begin position="110"/>
        <end position="134"/>
    </location>
</feature>
<keyword evidence="3" id="KW-1185">Reference proteome</keyword>
<proteinExistence type="predicted"/>
<dbReference type="EMBL" id="JAIVGD010000005">
    <property type="protein sequence ID" value="KAH0773742.1"/>
    <property type="molecule type" value="Genomic_DNA"/>
</dbReference>
<evidence type="ECO:0000256" key="1">
    <source>
        <dbReference type="SAM" id="MobiDB-lite"/>
    </source>
</evidence>
<comment type="caution">
    <text evidence="2">The sequence shown here is derived from an EMBL/GenBank/DDBJ whole genome shotgun (WGS) entry which is preliminary data.</text>
</comment>
<organism evidence="2 3">
    <name type="scientific">Solanum tuberosum</name>
    <name type="common">Potato</name>
    <dbReference type="NCBI Taxonomy" id="4113"/>
    <lineage>
        <taxon>Eukaryota</taxon>
        <taxon>Viridiplantae</taxon>
        <taxon>Streptophyta</taxon>
        <taxon>Embryophyta</taxon>
        <taxon>Tracheophyta</taxon>
        <taxon>Spermatophyta</taxon>
        <taxon>Magnoliopsida</taxon>
        <taxon>eudicotyledons</taxon>
        <taxon>Gunneridae</taxon>
        <taxon>Pentapetalae</taxon>
        <taxon>asterids</taxon>
        <taxon>lamiids</taxon>
        <taxon>Solanales</taxon>
        <taxon>Solanaceae</taxon>
        <taxon>Solanoideae</taxon>
        <taxon>Solaneae</taxon>
        <taxon>Solanum</taxon>
    </lineage>
</organism>
<name>A0ABQ7VZ04_SOLTU</name>
<protein>
    <submittedName>
        <fullName evidence="2">Uncharacterized protein</fullName>
    </submittedName>
</protein>
<accession>A0ABQ7VZ04</accession>
<gene>
    <name evidence="2" type="ORF">KY290_010879</name>
</gene>